<proteinExistence type="predicted"/>
<dbReference type="AlphaFoldDB" id="A0AAV0U9X6"/>
<feature type="transmembrane region" description="Helical" evidence="2">
    <location>
        <begin position="352"/>
        <end position="370"/>
    </location>
</feature>
<feature type="signal peptide" evidence="3">
    <location>
        <begin position="1"/>
        <end position="16"/>
    </location>
</feature>
<evidence type="ECO:0000256" key="1">
    <source>
        <dbReference type="SAM" id="MobiDB-lite"/>
    </source>
</evidence>
<feature type="region of interest" description="Disordered" evidence="1">
    <location>
        <begin position="133"/>
        <end position="292"/>
    </location>
</feature>
<feature type="compositionally biased region" description="Polar residues" evidence="1">
    <location>
        <begin position="202"/>
        <end position="219"/>
    </location>
</feature>
<feature type="chain" id="PRO_5043494223" description="Expansin-like EG45 domain-containing protein" evidence="3">
    <location>
        <begin position="17"/>
        <end position="418"/>
    </location>
</feature>
<gene>
    <name evidence="4" type="ORF">HBR001_LOCUS5523</name>
</gene>
<protein>
    <recommendedName>
        <fullName evidence="6">Expansin-like EG45 domain-containing protein</fullName>
    </recommendedName>
</protein>
<keyword evidence="2" id="KW-1133">Transmembrane helix</keyword>
<accession>A0AAV0U9X6</accession>
<keyword evidence="2" id="KW-0812">Transmembrane</keyword>
<feature type="compositionally biased region" description="Low complexity" evidence="1">
    <location>
        <begin position="145"/>
        <end position="159"/>
    </location>
</feature>
<evidence type="ECO:0008006" key="6">
    <source>
        <dbReference type="Google" id="ProtNLM"/>
    </source>
</evidence>
<feature type="compositionally biased region" description="Acidic residues" evidence="1">
    <location>
        <begin position="179"/>
        <end position="188"/>
    </location>
</feature>
<evidence type="ECO:0000313" key="5">
    <source>
        <dbReference type="Proteomes" id="UP001162031"/>
    </source>
</evidence>
<organism evidence="4 5">
    <name type="scientific">Hyaloperonospora brassicae</name>
    <name type="common">Brassica downy mildew</name>
    <name type="synonym">Peronospora brassicae</name>
    <dbReference type="NCBI Taxonomy" id="162125"/>
    <lineage>
        <taxon>Eukaryota</taxon>
        <taxon>Sar</taxon>
        <taxon>Stramenopiles</taxon>
        <taxon>Oomycota</taxon>
        <taxon>Peronosporomycetes</taxon>
        <taxon>Peronosporales</taxon>
        <taxon>Peronosporaceae</taxon>
        <taxon>Hyaloperonospora</taxon>
    </lineage>
</organism>
<dbReference type="EMBL" id="CANTFL010001158">
    <property type="protein sequence ID" value="CAI5732454.1"/>
    <property type="molecule type" value="Genomic_DNA"/>
</dbReference>
<feature type="region of interest" description="Disordered" evidence="1">
    <location>
        <begin position="309"/>
        <end position="343"/>
    </location>
</feature>
<feature type="compositionally biased region" description="Low complexity" evidence="1">
    <location>
        <begin position="272"/>
        <end position="284"/>
    </location>
</feature>
<keyword evidence="3" id="KW-0732">Signal</keyword>
<keyword evidence="2" id="KW-0472">Membrane</keyword>
<evidence type="ECO:0000256" key="3">
    <source>
        <dbReference type="SAM" id="SignalP"/>
    </source>
</evidence>
<sequence length="418" mass="42997">MCKSVLLLGLLRATGALCSIATRGAHGNSLQSQTRATWLLDTTDPALYVVVSCKRGQAACVDQCAEVSCASDAVGHCPLSRTSRQVVRVADRCASCPLGALRVSRAHVEQLSGTSPSGQWVAVRWRYVDCAGEGSSSSVQETDGTTRAASSSQTYTTSTFEDAVKEPTRDGVLHYLASSDDDDDDDGAAEVVDTSFGPSRVANDSGSQMGTNGSGSYSDRTFALPSGSSSTAPPDDSSSSSSSSSSDSGALPPPPTLTFPRTVSTFDRVSSSDDNASSSTAASSGTVNEDASYSVGTVTTADIDSLFNSTSTGKSGATDPLPTPTTEPSAHVPDGDSDDTSMATSAVTKSPFFYAAILLGLVGLIGLVVGHRAKQKRSGGNARRAFQRSVGTVTPTSASCPARLSRTTRASRHTIAIL</sequence>
<feature type="region of interest" description="Disordered" evidence="1">
    <location>
        <begin position="376"/>
        <end position="400"/>
    </location>
</feature>
<feature type="compositionally biased region" description="Polar residues" evidence="1">
    <location>
        <begin position="389"/>
        <end position="399"/>
    </location>
</feature>
<feature type="compositionally biased region" description="Polar residues" evidence="1">
    <location>
        <begin position="134"/>
        <end position="143"/>
    </location>
</feature>
<feature type="compositionally biased region" description="Low complexity" evidence="1">
    <location>
        <begin position="225"/>
        <end position="250"/>
    </location>
</feature>
<keyword evidence="5" id="KW-1185">Reference proteome</keyword>
<evidence type="ECO:0000256" key="2">
    <source>
        <dbReference type="SAM" id="Phobius"/>
    </source>
</evidence>
<reference evidence="4" key="1">
    <citation type="submission" date="2022-12" db="EMBL/GenBank/DDBJ databases">
        <authorList>
            <person name="Webb A."/>
        </authorList>
    </citation>
    <scope>NUCLEOTIDE SEQUENCE</scope>
    <source>
        <strain evidence="4">Hp1</strain>
    </source>
</reference>
<name>A0AAV0U9X6_HYABA</name>
<feature type="compositionally biased region" description="Basic and acidic residues" evidence="1">
    <location>
        <begin position="162"/>
        <end position="172"/>
    </location>
</feature>
<comment type="caution">
    <text evidence="4">The sequence shown here is derived from an EMBL/GenBank/DDBJ whole genome shotgun (WGS) entry which is preliminary data.</text>
</comment>
<evidence type="ECO:0000313" key="4">
    <source>
        <dbReference type="EMBL" id="CAI5732454.1"/>
    </source>
</evidence>
<dbReference type="Proteomes" id="UP001162031">
    <property type="component" value="Unassembled WGS sequence"/>
</dbReference>